<dbReference type="HOGENOM" id="CLU_3082075_0_0_11"/>
<protein>
    <submittedName>
        <fullName evidence="1">Uncharacterized protein</fullName>
    </submittedName>
</protein>
<evidence type="ECO:0000313" key="1">
    <source>
        <dbReference type="EMBL" id="EFG79687.1"/>
    </source>
</evidence>
<reference evidence="1 2" key="1">
    <citation type="submission" date="2010-04" db="EMBL/GenBank/DDBJ databases">
        <authorList>
            <person name="Muzny D."/>
            <person name="Qin X."/>
            <person name="Deng J."/>
            <person name="Jiang H."/>
            <person name="Liu Y."/>
            <person name="Qu J."/>
            <person name="Song X.-Z."/>
            <person name="Zhang L."/>
            <person name="Thornton R."/>
            <person name="Coyle M."/>
            <person name="Francisco L."/>
            <person name="Jackson L."/>
            <person name="Javaid M."/>
            <person name="Korchina V."/>
            <person name="Kovar C."/>
            <person name="Mata R."/>
            <person name="Mathew T."/>
            <person name="Ngo R."/>
            <person name="Nguyen L."/>
            <person name="Nguyen N."/>
            <person name="Okwuonu G."/>
            <person name="Ongeri F."/>
            <person name="Pham C."/>
            <person name="Simmons D."/>
            <person name="Wilczek-Boney K."/>
            <person name="Hale W."/>
            <person name="Jakkamsetti A."/>
            <person name="Pham P."/>
            <person name="Ruth R."/>
            <person name="San Lucas F."/>
            <person name="Warren J."/>
            <person name="Zhang J."/>
            <person name="Zhao Z."/>
            <person name="Zhou C."/>
            <person name="Zhu D."/>
            <person name="Lee S."/>
            <person name="Bess C."/>
            <person name="Blankenburg K."/>
            <person name="Forbes L."/>
            <person name="Fu Q."/>
            <person name="Gubbala S."/>
            <person name="Hirani K."/>
            <person name="Jayaseelan J.C."/>
            <person name="Lara F."/>
            <person name="Munidasa M."/>
            <person name="Palculict T."/>
            <person name="Patil S."/>
            <person name="Pu L.-L."/>
            <person name="Saada N."/>
            <person name="Tang L."/>
            <person name="Weissenberger G."/>
            <person name="Zhu Y."/>
            <person name="Hemphill L."/>
            <person name="Shang Y."/>
            <person name="Youmans B."/>
            <person name="Ayvaz T."/>
            <person name="Ross M."/>
            <person name="Santibanez J."/>
            <person name="Aqrawi P."/>
            <person name="Gross S."/>
            <person name="Joshi V."/>
            <person name="Fowler G."/>
            <person name="Nazareth L."/>
            <person name="Reid J."/>
            <person name="Worley K."/>
            <person name="Petrosino J."/>
            <person name="Highlander S."/>
            <person name="Gibbs R."/>
        </authorList>
    </citation>
    <scope>NUCLEOTIDE SEQUENCE [LARGE SCALE GENOMIC DNA]</scope>
    <source>
        <strain evidence="1 2">ATCC BAA-614</strain>
    </source>
</reference>
<name>D5P2K0_9MYCO</name>
<dbReference type="Proteomes" id="UP000003653">
    <property type="component" value="Unassembled WGS sequence"/>
</dbReference>
<gene>
    <name evidence="1" type="ORF">HMPREF0591_0394</name>
</gene>
<dbReference type="EMBL" id="ADNV01000062">
    <property type="protein sequence ID" value="EFG79687.1"/>
    <property type="molecule type" value="Genomic_DNA"/>
</dbReference>
<proteinExistence type="predicted"/>
<dbReference type="RefSeq" id="WP_007172475.1">
    <property type="nucleotide sequence ID" value="NZ_GG770568.1"/>
</dbReference>
<comment type="caution">
    <text evidence="1">The sequence shown here is derived from an EMBL/GenBank/DDBJ whole genome shotgun (WGS) entry which is preliminary data.</text>
</comment>
<evidence type="ECO:0000313" key="2">
    <source>
        <dbReference type="Proteomes" id="UP000003653"/>
    </source>
</evidence>
<sequence>MTPAEHWQAWLDRYGDDYATDEERRAAYRDFKANLASLTQAFSAGDDDHRNP</sequence>
<organism evidence="1 2">
    <name type="scientific">Mycobacterium parascrofulaceum ATCC BAA-614</name>
    <dbReference type="NCBI Taxonomy" id="525368"/>
    <lineage>
        <taxon>Bacteria</taxon>
        <taxon>Bacillati</taxon>
        <taxon>Actinomycetota</taxon>
        <taxon>Actinomycetes</taxon>
        <taxon>Mycobacteriales</taxon>
        <taxon>Mycobacteriaceae</taxon>
        <taxon>Mycobacterium</taxon>
        <taxon>Mycobacterium simiae complex</taxon>
    </lineage>
</organism>
<accession>D5P2K0</accession>
<dbReference type="AlphaFoldDB" id="D5P2K0"/>
<keyword evidence="2" id="KW-1185">Reference proteome</keyword>